<protein>
    <submittedName>
        <fullName evidence="1">Curli production assembly/transport component CsgG</fullName>
    </submittedName>
</protein>
<dbReference type="Proteomes" id="UP000320176">
    <property type="component" value="Unassembled WGS sequence"/>
</dbReference>
<keyword evidence="2" id="KW-1185">Reference proteome</keyword>
<dbReference type="GO" id="GO:0030288">
    <property type="term" value="C:outer membrane-bounded periplasmic space"/>
    <property type="evidence" value="ECO:0007669"/>
    <property type="project" value="InterPro"/>
</dbReference>
<dbReference type="EMBL" id="SJPN01000001">
    <property type="protein sequence ID" value="TWU08208.1"/>
    <property type="molecule type" value="Genomic_DNA"/>
</dbReference>
<dbReference type="InterPro" id="IPR005534">
    <property type="entry name" value="Curli_assmbl/transp-comp_CsgG"/>
</dbReference>
<evidence type="ECO:0000313" key="2">
    <source>
        <dbReference type="Proteomes" id="UP000320176"/>
    </source>
</evidence>
<sequence>MRFTAAGAFLLSVAFGCSLLADDARRWAVLSMDDQAQDVADLLTAELFQTESIQLVERADIELILNELKLSESGLTSSDQMLRVGNMSQADALLLLSASQENESSESDSESPKLRVRLVDSRTSIRLLDRLYVSSGGQFDIDQVTRDLQQSSSKLSLPADELQLISLMSIKSGEPGDTLTGFCHSMTTLVESGLFRVPNVIVLERSELTRLRQESRTSGLDLKLRASTRLLEISIRRDASREGTRPRILATCRIHSFDSGPVSTFEVDVPTDDATAVRSAIIESVLKRINSSEVVSSTVTAEQEAKEFDRRRRWLEKAYRPKEAAEMAEAALALAPTRDRIVAAIRNYSIWRHHYTNRSELPPEMPRYDELRFQLRELDQQKDKDTVKTDLSVVNQLYSYVGSPIAVGSEKDKSIRRGLRVEAQRGLANLQKAAADDPREMYQVLLDKLALLSVLSESEQQYVQQLPDVIAEVLQARKAASIEQDMLNPHYARLVMVSLSAIRKGLSIARGPIGREDQNSEWKERGFQRLNSILQQDEELALRVAKLTLDPLGINTRGAKRVEPDELVIATDELLCMIQSWEVPPPPQTRAFNDLPKDEHVRRAWFRRNNPDTYRFVEYLSREALGKIRTPEQRAGLLDRFLVRSELSGDPAELIAHRQTLQNVFVFCAPSEKLALAERIFNQLDRASSADEIEARSFRRQITKNLQGSQLLERESFSLRDASGVWQEYQTKKIVLSDIPPQNNQLLWLDIDQNADSGPGGEIVMGWSRKGNMSIERVGFGGGRPVKFGPDVPGTPQPFQPPMIAYGPEAMYIATNSAGFTILRANSIERVTQQEGAPSDSVLRLAWYRDRLFVAFRDAFAVYHPEKKTFELLASSLSIEPKNEIDGRGSFFITSLIPDETNGSLWMTIQDNAVPRDRNGFWRYQPKQNRFEKLSGSNVMQAHTDDRIFLRRSSQPMWAVVVKATGQLTDLEHYYQADPGPSLAYHRFVVDGDRIIGDTGSLLTPDGKQSKLPLDKNFRHLLRASQGIIADYDEREKVIWMLQRR</sequence>
<accession>A0A5C6B8B8</accession>
<dbReference type="InterPro" id="IPR015943">
    <property type="entry name" value="WD40/YVTN_repeat-like_dom_sf"/>
</dbReference>
<dbReference type="AlphaFoldDB" id="A0A5C6B8B8"/>
<gene>
    <name evidence="1" type="ORF">Pla52n_07900</name>
</gene>
<dbReference type="RefSeq" id="WP_231741685.1">
    <property type="nucleotide sequence ID" value="NZ_CP151726.1"/>
</dbReference>
<evidence type="ECO:0000313" key="1">
    <source>
        <dbReference type="EMBL" id="TWU08208.1"/>
    </source>
</evidence>
<dbReference type="Gene3D" id="2.130.10.10">
    <property type="entry name" value="YVTN repeat-like/Quinoprotein amine dehydrogenase"/>
    <property type="match status" value="1"/>
</dbReference>
<dbReference type="Gene3D" id="3.40.50.10610">
    <property type="entry name" value="ABC-type transport auxiliary lipoprotein component"/>
    <property type="match status" value="1"/>
</dbReference>
<name>A0A5C6B8B8_9BACT</name>
<organism evidence="1 2">
    <name type="scientific">Stieleria varia</name>
    <dbReference type="NCBI Taxonomy" id="2528005"/>
    <lineage>
        <taxon>Bacteria</taxon>
        <taxon>Pseudomonadati</taxon>
        <taxon>Planctomycetota</taxon>
        <taxon>Planctomycetia</taxon>
        <taxon>Pirellulales</taxon>
        <taxon>Pirellulaceae</taxon>
        <taxon>Stieleria</taxon>
    </lineage>
</organism>
<dbReference type="PROSITE" id="PS51257">
    <property type="entry name" value="PROKAR_LIPOPROTEIN"/>
    <property type="match status" value="1"/>
</dbReference>
<proteinExistence type="predicted"/>
<dbReference type="Pfam" id="PF03783">
    <property type="entry name" value="CsgG"/>
    <property type="match status" value="1"/>
</dbReference>
<comment type="caution">
    <text evidence="1">The sequence shown here is derived from an EMBL/GenBank/DDBJ whole genome shotgun (WGS) entry which is preliminary data.</text>
</comment>
<reference evidence="1 2" key="1">
    <citation type="submission" date="2019-02" db="EMBL/GenBank/DDBJ databases">
        <title>Deep-cultivation of Planctomycetes and their phenomic and genomic characterization uncovers novel biology.</title>
        <authorList>
            <person name="Wiegand S."/>
            <person name="Jogler M."/>
            <person name="Boedeker C."/>
            <person name="Pinto D."/>
            <person name="Vollmers J."/>
            <person name="Rivas-Marin E."/>
            <person name="Kohn T."/>
            <person name="Peeters S.H."/>
            <person name="Heuer A."/>
            <person name="Rast P."/>
            <person name="Oberbeckmann S."/>
            <person name="Bunk B."/>
            <person name="Jeske O."/>
            <person name="Meyerdierks A."/>
            <person name="Storesund J.E."/>
            <person name="Kallscheuer N."/>
            <person name="Luecker S."/>
            <person name="Lage O.M."/>
            <person name="Pohl T."/>
            <person name="Merkel B.J."/>
            <person name="Hornburger P."/>
            <person name="Mueller R.-W."/>
            <person name="Bruemmer F."/>
            <person name="Labrenz M."/>
            <person name="Spormann A.M."/>
            <person name="Op Den Camp H."/>
            <person name="Overmann J."/>
            <person name="Amann R."/>
            <person name="Jetten M.S.M."/>
            <person name="Mascher T."/>
            <person name="Medema M.H."/>
            <person name="Devos D.P."/>
            <person name="Kaster A.-K."/>
            <person name="Ovreas L."/>
            <person name="Rohde M."/>
            <person name="Galperin M.Y."/>
            <person name="Jogler C."/>
        </authorList>
    </citation>
    <scope>NUCLEOTIDE SEQUENCE [LARGE SCALE GENOMIC DNA]</scope>
    <source>
        <strain evidence="1 2">Pla52n</strain>
    </source>
</reference>